<comment type="caution">
    <text evidence="22">The sequence shown here is derived from an EMBL/GenBank/DDBJ whole genome shotgun (WGS) entry which is preliminary data.</text>
</comment>
<sequence>MRNPLKNKPNTSLKHKAFKLFIKTLKYVEIGFRFAALKFHTAIKRKWVRYPLMAIGSLFFLFSLFFLSIYLGLWGKLPTKYELTHLEQALATQLVDRNGENIGNYYIFDRRPIGFDEIPVHLKNALIATEDARFYKHDGVDKLSLMRVFFKTLLMRDESSGGGSTLTQQLVKNIYGRPDSGTMGLVISKFKEFIVAQRIEQVYTKEEIINLYLNTVPFPDNTYGIESASQKFFNKSTELLTLNEAAILVGSLKANNSYNPRVHPERAKKRRDVVINQMLRYKYLKPQDTIGMERDTIVLSYQERSDLGIAPYFRELIRKEARELLKNYSKEDGSSYDLYKDGLTIHTTLDKKMQQYAEASMREHMAALQTQYEKAYGNYAPWNQKSILQPSLERLPYYQKLIKDSISGQALEDSLNVKKERTIFDWNTDERRQLMSVRDSLSHYLSLLNCGFIAMDPQTGGILAYVGGIDFQNFKYDHVSQSERMVGSTFKPFVYTTALEQQMDPCTYYDGAKQVYHFNEKVWSPSNSGGEGEDLKYSLKGALSNSINTVAVKVLLDVGIGKVISQARRMGIESKLPYVPSLALGTAQIKMRDLASAYTSFVNQGKPAKPYYITKIVDRSGRVIAKFEPQIAEKPVMRSSTRQTMIEMMKATVSEGTATRLRYTYKLKNDIAGKTGTTQDNKDGWFVGITPTIVAVTWVGNDDYRIGFSSTGLGAGANSALPIYAKWMQRLNADTTYASLTSQRFRSPSQEVASSLNCPPVVRDSTSSGVQSFFESIFNGQEEESVEEVYLDDRGKILKTVEQVVEPDPEVQEEEEEGNNGGFFSFLKRKKKKKDDQ</sequence>
<evidence type="ECO:0000313" key="22">
    <source>
        <dbReference type="EMBL" id="MCC4214564.1"/>
    </source>
</evidence>
<evidence type="ECO:0000256" key="1">
    <source>
        <dbReference type="ARBA" id="ARBA00004236"/>
    </source>
</evidence>
<evidence type="ECO:0000256" key="14">
    <source>
        <dbReference type="ARBA" id="ARBA00023268"/>
    </source>
</evidence>
<dbReference type="InterPro" id="IPR001264">
    <property type="entry name" value="Glyco_trans_51"/>
</dbReference>
<dbReference type="InterPro" id="IPR050396">
    <property type="entry name" value="Glycosyltr_51/Transpeptidase"/>
</dbReference>
<dbReference type="InterPro" id="IPR012338">
    <property type="entry name" value="Beta-lactam/transpept-like"/>
</dbReference>
<evidence type="ECO:0000256" key="16">
    <source>
        <dbReference type="ARBA" id="ARBA00034000"/>
    </source>
</evidence>
<comment type="catalytic activity">
    <reaction evidence="17">
        <text>[GlcNAc-(1-&gt;4)-Mur2Ac(oyl-L-Ala-gamma-D-Glu-L-Lys-D-Ala-D-Ala)](n)-di-trans,octa-cis-undecaprenyl diphosphate + beta-D-GlcNAc-(1-&gt;4)-Mur2Ac(oyl-L-Ala-gamma-D-Glu-L-Lys-D-Ala-D-Ala)-di-trans,octa-cis-undecaprenyl diphosphate = [GlcNAc-(1-&gt;4)-Mur2Ac(oyl-L-Ala-gamma-D-Glu-L-Lys-D-Ala-D-Ala)](n+1)-di-trans,octa-cis-undecaprenyl diphosphate + di-trans,octa-cis-undecaprenyl diphosphate + H(+)</text>
        <dbReference type="Rhea" id="RHEA:23708"/>
        <dbReference type="Rhea" id="RHEA-COMP:9602"/>
        <dbReference type="Rhea" id="RHEA-COMP:9603"/>
        <dbReference type="ChEBI" id="CHEBI:15378"/>
        <dbReference type="ChEBI" id="CHEBI:58405"/>
        <dbReference type="ChEBI" id="CHEBI:60033"/>
        <dbReference type="ChEBI" id="CHEBI:78435"/>
        <dbReference type="EC" id="2.4.99.28"/>
    </reaction>
</comment>
<evidence type="ECO:0000256" key="6">
    <source>
        <dbReference type="ARBA" id="ARBA00022645"/>
    </source>
</evidence>
<dbReference type="RefSeq" id="WP_228231622.1">
    <property type="nucleotide sequence ID" value="NZ_JAJGMW010000033.1"/>
</dbReference>
<dbReference type="PANTHER" id="PTHR32282:SF11">
    <property type="entry name" value="PENICILLIN-BINDING PROTEIN 1B"/>
    <property type="match status" value="1"/>
</dbReference>
<keyword evidence="23" id="KW-1185">Reference proteome</keyword>
<evidence type="ECO:0000256" key="7">
    <source>
        <dbReference type="ARBA" id="ARBA00022670"/>
    </source>
</evidence>
<evidence type="ECO:0000256" key="12">
    <source>
        <dbReference type="ARBA" id="ARBA00022984"/>
    </source>
</evidence>
<keyword evidence="9" id="KW-0808">Transferase</keyword>
<keyword evidence="19" id="KW-0812">Transmembrane</keyword>
<evidence type="ECO:0000259" key="20">
    <source>
        <dbReference type="Pfam" id="PF00905"/>
    </source>
</evidence>
<dbReference type="EMBL" id="JAJGMW010000033">
    <property type="protein sequence ID" value="MCC4214564.1"/>
    <property type="molecule type" value="Genomic_DNA"/>
</dbReference>
<keyword evidence="10" id="KW-0378">Hydrolase</keyword>
<dbReference type="Pfam" id="PF00912">
    <property type="entry name" value="Transgly"/>
    <property type="match status" value="1"/>
</dbReference>
<keyword evidence="8" id="KW-0328">Glycosyltransferase</keyword>
<comment type="pathway">
    <text evidence="2">Cell wall biogenesis; peptidoglycan biosynthesis.</text>
</comment>
<evidence type="ECO:0000259" key="21">
    <source>
        <dbReference type="Pfam" id="PF00912"/>
    </source>
</evidence>
<evidence type="ECO:0000256" key="18">
    <source>
        <dbReference type="SAM" id="MobiDB-lite"/>
    </source>
</evidence>
<evidence type="ECO:0000256" key="19">
    <source>
        <dbReference type="SAM" id="Phobius"/>
    </source>
</evidence>
<proteinExistence type="inferred from homology"/>
<evidence type="ECO:0000256" key="4">
    <source>
        <dbReference type="ARBA" id="ARBA00007739"/>
    </source>
</evidence>
<keyword evidence="14" id="KW-0511">Multifunctional enzyme</keyword>
<reference evidence="22 23" key="1">
    <citation type="submission" date="2021-11" db="EMBL/GenBank/DDBJ databases">
        <title>Seasonal and diel survey of microbial diversity of the Tyrrhenian coast.</title>
        <authorList>
            <person name="Gattoni G."/>
            <person name="Corral P."/>
        </authorList>
    </citation>
    <scope>NUCLEOTIDE SEQUENCE [LARGE SCALE GENOMIC DNA]</scope>
    <source>
        <strain evidence="22 23">Mr9</strain>
    </source>
</reference>
<protein>
    <submittedName>
        <fullName evidence="22">Transglycosylase domain-containing protein</fullName>
    </submittedName>
</protein>
<evidence type="ECO:0000256" key="13">
    <source>
        <dbReference type="ARBA" id="ARBA00023136"/>
    </source>
</evidence>
<keyword evidence="19" id="KW-1133">Transmembrane helix</keyword>
<dbReference type="Pfam" id="PF00905">
    <property type="entry name" value="Transpeptidase"/>
    <property type="match status" value="1"/>
</dbReference>
<keyword evidence="5" id="KW-1003">Cell membrane</keyword>
<comment type="subcellular location">
    <subcellularLocation>
        <location evidence="1">Cell membrane</location>
    </subcellularLocation>
</comment>
<evidence type="ECO:0000256" key="10">
    <source>
        <dbReference type="ARBA" id="ARBA00022801"/>
    </source>
</evidence>
<evidence type="ECO:0000256" key="5">
    <source>
        <dbReference type="ARBA" id="ARBA00022475"/>
    </source>
</evidence>
<comment type="similarity">
    <text evidence="3">In the C-terminal section; belongs to the transpeptidase family.</text>
</comment>
<feature type="region of interest" description="Disordered" evidence="18">
    <location>
        <begin position="806"/>
        <end position="837"/>
    </location>
</feature>
<dbReference type="Proteomes" id="UP001197770">
    <property type="component" value="Unassembled WGS sequence"/>
</dbReference>
<name>A0ABS8GX34_9FLAO</name>
<evidence type="ECO:0000256" key="2">
    <source>
        <dbReference type="ARBA" id="ARBA00004752"/>
    </source>
</evidence>
<accession>A0ABS8GX34</accession>
<dbReference type="Gene3D" id="1.10.3810.10">
    <property type="entry name" value="Biosynthetic peptidoglycan transglycosylase-like"/>
    <property type="match status" value="1"/>
</dbReference>
<gene>
    <name evidence="22" type="ORF">LLW17_17705</name>
</gene>
<feature type="transmembrane region" description="Helical" evidence="19">
    <location>
        <begin position="52"/>
        <end position="74"/>
    </location>
</feature>
<evidence type="ECO:0000256" key="17">
    <source>
        <dbReference type="ARBA" id="ARBA00049902"/>
    </source>
</evidence>
<dbReference type="Gene3D" id="3.40.710.10">
    <property type="entry name" value="DD-peptidase/beta-lactamase superfamily"/>
    <property type="match status" value="2"/>
</dbReference>
<comment type="catalytic activity">
    <reaction evidence="16">
        <text>Preferential cleavage: (Ac)2-L-Lys-D-Ala-|-D-Ala. Also transpeptidation of peptidyl-alanyl moieties that are N-acyl substituents of D-alanine.</text>
        <dbReference type="EC" id="3.4.16.4"/>
    </reaction>
</comment>
<keyword evidence="6" id="KW-0121">Carboxypeptidase</keyword>
<comment type="similarity">
    <text evidence="4">In the N-terminal section; belongs to the glycosyltransferase 51 family.</text>
</comment>
<dbReference type="SUPFAM" id="SSF53955">
    <property type="entry name" value="Lysozyme-like"/>
    <property type="match status" value="1"/>
</dbReference>
<evidence type="ECO:0000256" key="8">
    <source>
        <dbReference type="ARBA" id="ARBA00022676"/>
    </source>
</evidence>
<feature type="compositionally biased region" description="Basic residues" evidence="18">
    <location>
        <begin position="827"/>
        <end position="837"/>
    </location>
</feature>
<feature type="domain" description="Penicillin-binding protein transpeptidase" evidence="20">
    <location>
        <begin position="452"/>
        <end position="692"/>
    </location>
</feature>
<dbReference type="InterPro" id="IPR036950">
    <property type="entry name" value="PBP_transglycosylase"/>
</dbReference>
<dbReference type="PANTHER" id="PTHR32282">
    <property type="entry name" value="BINDING PROTEIN TRANSPEPTIDASE, PUTATIVE-RELATED"/>
    <property type="match status" value="1"/>
</dbReference>
<keyword evidence="7" id="KW-0645">Protease</keyword>
<dbReference type="InterPro" id="IPR023346">
    <property type="entry name" value="Lysozyme-like_dom_sf"/>
</dbReference>
<evidence type="ECO:0000256" key="3">
    <source>
        <dbReference type="ARBA" id="ARBA00007090"/>
    </source>
</evidence>
<evidence type="ECO:0000256" key="9">
    <source>
        <dbReference type="ARBA" id="ARBA00022679"/>
    </source>
</evidence>
<keyword evidence="11" id="KW-0133">Cell shape</keyword>
<keyword evidence="15" id="KW-0961">Cell wall biogenesis/degradation</keyword>
<feature type="compositionally biased region" description="Acidic residues" evidence="18">
    <location>
        <begin position="806"/>
        <end position="818"/>
    </location>
</feature>
<keyword evidence="12" id="KW-0573">Peptidoglycan synthesis</keyword>
<keyword evidence="13 19" id="KW-0472">Membrane</keyword>
<dbReference type="InterPro" id="IPR001460">
    <property type="entry name" value="PCN-bd_Tpept"/>
</dbReference>
<evidence type="ECO:0000256" key="11">
    <source>
        <dbReference type="ARBA" id="ARBA00022960"/>
    </source>
</evidence>
<feature type="domain" description="Glycosyl transferase family 51" evidence="21">
    <location>
        <begin position="108"/>
        <end position="278"/>
    </location>
</feature>
<dbReference type="SUPFAM" id="SSF56601">
    <property type="entry name" value="beta-lactamase/transpeptidase-like"/>
    <property type="match status" value="1"/>
</dbReference>
<evidence type="ECO:0000313" key="23">
    <source>
        <dbReference type="Proteomes" id="UP001197770"/>
    </source>
</evidence>
<organism evidence="22 23">
    <name type="scientific">Leeuwenhoekiella parthenopeia</name>
    <dbReference type="NCBI Taxonomy" id="2890320"/>
    <lineage>
        <taxon>Bacteria</taxon>
        <taxon>Pseudomonadati</taxon>
        <taxon>Bacteroidota</taxon>
        <taxon>Flavobacteriia</taxon>
        <taxon>Flavobacteriales</taxon>
        <taxon>Flavobacteriaceae</taxon>
        <taxon>Leeuwenhoekiella</taxon>
    </lineage>
</organism>
<evidence type="ECO:0000256" key="15">
    <source>
        <dbReference type="ARBA" id="ARBA00023316"/>
    </source>
</evidence>